<sequence>MVLTVEQFNYAIEKVETNFTLKRLFDLRTATKSYIIQCLADREIQKIVKKNVIFDVNDGDRYRHSLAYGHNSKVIHTPHYYYRAEAADGLGWNSHFSQPIQCRWMLTDVEYQNCKIWELEKQLADKNKEISYWKTAAGSSRENQLRFEIVLLLLYNGDFDDFNNRRNRRFD</sequence>
<dbReference type="PhylomeDB" id="E9G2U1"/>
<protein>
    <submittedName>
        <fullName evidence="1">Uncharacterized protein</fullName>
    </submittedName>
</protein>
<organism evidence="1 2">
    <name type="scientific">Daphnia pulex</name>
    <name type="common">Water flea</name>
    <dbReference type="NCBI Taxonomy" id="6669"/>
    <lineage>
        <taxon>Eukaryota</taxon>
        <taxon>Metazoa</taxon>
        <taxon>Ecdysozoa</taxon>
        <taxon>Arthropoda</taxon>
        <taxon>Crustacea</taxon>
        <taxon>Branchiopoda</taxon>
        <taxon>Diplostraca</taxon>
        <taxon>Cladocera</taxon>
        <taxon>Anomopoda</taxon>
        <taxon>Daphniidae</taxon>
        <taxon>Daphnia</taxon>
    </lineage>
</organism>
<proteinExistence type="predicted"/>
<dbReference type="KEGG" id="dpx:DAPPUDRAFT_222094"/>
<reference evidence="1 2" key="1">
    <citation type="journal article" date="2011" name="Science">
        <title>The ecoresponsive genome of Daphnia pulex.</title>
        <authorList>
            <person name="Colbourne J.K."/>
            <person name="Pfrender M.E."/>
            <person name="Gilbert D."/>
            <person name="Thomas W.K."/>
            <person name="Tucker A."/>
            <person name="Oakley T.H."/>
            <person name="Tokishita S."/>
            <person name="Aerts A."/>
            <person name="Arnold G.J."/>
            <person name="Basu M.K."/>
            <person name="Bauer D.J."/>
            <person name="Caceres C.E."/>
            <person name="Carmel L."/>
            <person name="Casola C."/>
            <person name="Choi J.H."/>
            <person name="Detter J.C."/>
            <person name="Dong Q."/>
            <person name="Dusheyko S."/>
            <person name="Eads B.D."/>
            <person name="Frohlich T."/>
            <person name="Geiler-Samerotte K.A."/>
            <person name="Gerlach D."/>
            <person name="Hatcher P."/>
            <person name="Jogdeo S."/>
            <person name="Krijgsveld J."/>
            <person name="Kriventseva E.V."/>
            <person name="Kultz D."/>
            <person name="Laforsch C."/>
            <person name="Lindquist E."/>
            <person name="Lopez J."/>
            <person name="Manak J.R."/>
            <person name="Muller J."/>
            <person name="Pangilinan J."/>
            <person name="Patwardhan R.P."/>
            <person name="Pitluck S."/>
            <person name="Pritham E.J."/>
            <person name="Rechtsteiner A."/>
            <person name="Rho M."/>
            <person name="Rogozin I.B."/>
            <person name="Sakarya O."/>
            <person name="Salamov A."/>
            <person name="Schaack S."/>
            <person name="Shapiro H."/>
            <person name="Shiga Y."/>
            <person name="Skalitzky C."/>
            <person name="Smith Z."/>
            <person name="Souvorov A."/>
            <person name="Sung W."/>
            <person name="Tang Z."/>
            <person name="Tsuchiya D."/>
            <person name="Tu H."/>
            <person name="Vos H."/>
            <person name="Wang M."/>
            <person name="Wolf Y.I."/>
            <person name="Yamagata H."/>
            <person name="Yamada T."/>
            <person name="Ye Y."/>
            <person name="Shaw J.R."/>
            <person name="Andrews J."/>
            <person name="Crease T.J."/>
            <person name="Tang H."/>
            <person name="Lucas S.M."/>
            <person name="Robertson H.M."/>
            <person name="Bork P."/>
            <person name="Koonin E.V."/>
            <person name="Zdobnov E.M."/>
            <person name="Grigoriev I.V."/>
            <person name="Lynch M."/>
            <person name="Boore J.L."/>
        </authorList>
    </citation>
    <scope>NUCLEOTIDE SEQUENCE [LARGE SCALE GENOMIC DNA]</scope>
</reference>
<dbReference type="EMBL" id="GL732530">
    <property type="protein sequence ID" value="EFX86448.1"/>
    <property type="molecule type" value="Genomic_DNA"/>
</dbReference>
<dbReference type="HOGENOM" id="CLU_1564481_0_0_1"/>
<keyword evidence="2" id="KW-1185">Reference proteome</keyword>
<gene>
    <name evidence="1" type="ORF">DAPPUDRAFT_222094</name>
</gene>
<dbReference type="Proteomes" id="UP000000305">
    <property type="component" value="Unassembled WGS sequence"/>
</dbReference>
<dbReference type="InParanoid" id="E9G2U1"/>
<evidence type="ECO:0000313" key="2">
    <source>
        <dbReference type="Proteomes" id="UP000000305"/>
    </source>
</evidence>
<accession>E9G2U1</accession>
<evidence type="ECO:0000313" key="1">
    <source>
        <dbReference type="EMBL" id="EFX86448.1"/>
    </source>
</evidence>
<name>E9G2U1_DAPPU</name>
<dbReference type="AlphaFoldDB" id="E9G2U1"/>